<evidence type="ECO:0000313" key="1">
    <source>
        <dbReference type="EMBL" id="JAC63564.1"/>
    </source>
</evidence>
<proteinExistence type="predicted"/>
<sequence length="79" mass="8817">EHPPSTQPIEGLYRHVDQMGMGSTPGQNGFQRWTRSNAGQVLVWALDFLIGARRGTKDRCGLREDTTYLRGGRVSTKTV</sequence>
<gene>
    <name evidence="1" type="ORF">TSPGSL018_20338</name>
</gene>
<dbReference type="AlphaFoldDB" id="A0A061QYP3"/>
<reference evidence="1" key="1">
    <citation type="submission" date="2014-05" db="EMBL/GenBank/DDBJ databases">
        <title>The transcriptome of the halophilic microalga Tetraselmis sp. GSL018 isolated from the Great Salt Lake, Utah.</title>
        <authorList>
            <person name="Jinkerson R.E."/>
            <person name="D'Adamo S."/>
            <person name="Posewitz M.C."/>
        </authorList>
    </citation>
    <scope>NUCLEOTIDE SEQUENCE</scope>
    <source>
        <strain evidence="1">GSL018</strain>
    </source>
</reference>
<dbReference type="EMBL" id="GBEZ01023315">
    <property type="protein sequence ID" value="JAC63564.1"/>
    <property type="molecule type" value="Transcribed_RNA"/>
</dbReference>
<feature type="non-terminal residue" evidence="1">
    <location>
        <position position="79"/>
    </location>
</feature>
<accession>A0A061QYP3</accession>
<organism evidence="1">
    <name type="scientific">Tetraselmis sp. GSL018</name>
    <dbReference type="NCBI Taxonomy" id="582737"/>
    <lineage>
        <taxon>Eukaryota</taxon>
        <taxon>Viridiplantae</taxon>
        <taxon>Chlorophyta</taxon>
        <taxon>core chlorophytes</taxon>
        <taxon>Chlorodendrophyceae</taxon>
        <taxon>Chlorodendrales</taxon>
        <taxon>Chlorodendraceae</taxon>
        <taxon>Tetraselmis</taxon>
    </lineage>
</organism>
<name>A0A061QYP3_9CHLO</name>
<feature type="non-terminal residue" evidence="1">
    <location>
        <position position="1"/>
    </location>
</feature>
<protein>
    <submittedName>
        <fullName evidence="1">Uncharacterized protein</fullName>
    </submittedName>
</protein>